<keyword evidence="2" id="KW-1185">Reference proteome</keyword>
<sequence>MVKIFTSQELRILVDGVDDLNKSDLMELIQCFPFENMINVSILNYDSMRLHLKLLIKLSKNDLFYANIQAVKYSLEFTLANLLSLENVPVDDILFNLLELLKYMICKAKTISEFNEDIVRDRERLFDILTLTTKLKIFGKSHVRNCTDILYDLLMINGPLPLKTSRNLAEISEIYKGLKVVYELALICNIVLKKFTISTEVFNVCIQWLLIYGPTFLEEIHEDDTLLELLKAMNEFCTKYSYIKDTEKHQNPNLLEVFEGFIQKLIWSSSEILDSMSSLIYSYNRFSIDLLLLKSLCYIYPVIMVDCLNKTTLLLGDELLIILMKFPHGLSKVYTHHLAQLVWVLKRGDYTLKKHVVCQWLKRDEESELLEKAILQCNVANILLDIIVDCKADELARDKAIEMTHRIKDDVLSKNIAMMIPTMLRYENVLHRLILSNPGMPDNTELAIKICEFMSMVLFLIVDENVLKAACGYCKYLITNLKKENDIVILFCQDMQNIKFLVIKVKYVNDETAAEILRLLKVLILVQKRNHNTIEEKVEVDLSECLVGSPNKVEKCLDLLQIIVTSKDVFIRLDESKIHNIFLNLFQLSKEPTFSGRSFICMTEILKRNGSLAYAYSTNLFIEIQCSLSVDEKSGPEFVMFLEAWMKILKNNVNENMYYVPNKLTIANYIQRAGFICQKNFVAAVYSGENAGVEWCLVPVSWTIKKLRRIMAEQQREAPERELEQQILQIKKQHQLQHQILLQHFQQQQQHLAEQHEQQLRQHLKEFWDRQKQLQEIRQREQLEALRKKEKHEESAVASTEVKQKLQVFLRQRASGVQDAARKLVL</sequence>
<name>A0AAV8WLS0_9CUCU</name>
<organism evidence="1 2">
    <name type="scientific">Rhamnusium bicolor</name>
    <dbReference type="NCBI Taxonomy" id="1586634"/>
    <lineage>
        <taxon>Eukaryota</taxon>
        <taxon>Metazoa</taxon>
        <taxon>Ecdysozoa</taxon>
        <taxon>Arthropoda</taxon>
        <taxon>Hexapoda</taxon>
        <taxon>Insecta</taxon>
        <taxon>Pterygota</taxon>
        <taxon>Neoptera</taxon>
        <taxon>Endopterygota</taxon>
        <taxon>Coleoptera</taxon>
        <taxon>Polyphaga</taxon>
        <taxon>Cucujiformia</taxon>
        <taxon>Chrysomeloidea</taxon>
        <taxon>Cerambycidae</taxon>
        <taxon>Lepturinae</taxon>
        <taxon>Rhagiini</taxon>
        <taxon>Rhamnusium</taxon>
    </lineage>
</organism>
<proteinExistence type="predicted"/>
<dbReference type="AlphaFoldDB" id="A0AAV8WLS0"/>
<dbReference type="EMBL" id="JANEYF010005793">
    <property type="protein sequence ID" value="KAJ8926726.1"/>
    <property type="molecule type" value="Genomic_DNA"/>
</dbReference>
<accession>A0AAV8WLS0</accession>
<feature type="non-terminal residue" evidence="1">
    <location>
        <position position="826"/>
    </location>
</feature>
<dbReference type="Proteomes" id="UP001162156">
    <property type="component" value="Unassembled WGS sequence"/>
</dbReference>
<gene>
    <name evidence="1" type="ORF">NQ314_020843</name>
</gene>
<reference evidence="1" key="1">
    <citation type="journal article" date="2023" name="Insect Mol. Biol.">
        <title>Genome sequencing provides insights into the evolution of gene families encoding plant cell wall-degrading enzymes in longhorned beetles.</title>
        <authorList>
            <person name="Shin N.R."/>
            <person name="Okamura Y."/>
            <person name="Kirsch R."/>
            <person name="Pauchet Y."/>
        </authorList>
    </citation>
    <scope>NUCLEOTIDE SEQUENCE</scope>
    <source>
        <strain evidence="1">RBIC_L_NR</strain>
    </source>
</reference>
<dbReference type="Gene3D" id="6.10.250.1550">
    <property type="match status" value="1"/>
</dbReference>
<comment type="caution">
    <text evidence="1">The sequence shown here is derived from an EMBL/GenBank/DDBJ whole genome shotgun (WGS) entry which is preliminary data.</text>
</comment>
<evidence type="ECO:0000313" key="1">
    <source>
        <dbReference type="EMBL" id="KAJ8926726.1"/>
    </source>
</evidence>
<evidence type="ECO:0000313" key="2">
    <source>
        <dbReference type="Proteomes" id="UP001162156"/>
    </source>
</evidence>
<protein>
    <submittedName>
        <fullName evidence="1">Uncharacterized protein</fullName>
    </submittedName>
</protein>